<evidence type="ECO:0000256" key="2">
    <source>
        <dbReference type="ARBA" id="ARBA00022737"/>
    </source>
</evidence>
<evidence type="ECO:0000313" key="5">
    <source>
        <dbReference type="EMBL" id="KGF65018.1"/>
    </source>
</evidence>
<dbReference type="SUPFAM" id="SSF52058">
    <property type="entry name" value="L domain-like"/>
    <property type="match status" value="1"/>
</dbReference>
<dbReference type="Pfam" id="PF12799">
    <property type="entry name" value="LRR_4"/>
    <property type="match status" value="1"/>
</dbReference>
<dbReference type="GO" id="GO:0004672">
    <property type="term" value="F:protein kinase activity"/>
    <property type="evidence" value="ECO:0007669"/>
    <property type="project" value="InterPro"/>
</dbReference>
<dbReference type="InterPro" id="IPR032675">
    <property type="entry name" value="LRR_dom_sf"/>
</dbReference>
<dbReference type="InterPro" id="IPR025875">
    <property type="entry name" value="Leu-rich_rpt_4"/>
</dbReference>
<dbReference type="Proteomes" id="UP000029719">
    <property type="component" value="Unassembled WGS sequence"/>
</dbReference>
<dbReference type="SMART" id="SM00369">
    <property type="entry name" value="LRR_TYP"/>
    <property type="match status" value="5"/>
</dbReference>
<name>A0A9X0EFS5_9PSED</name>
<gene>
    <name evidence="5" type="ORF">LT42_03410</name>
</gene>
<dbReference type="InterPro" id="IPR001245">
    <property type="entry name" value="Ser-Thr/Tyr_kinase_cat_dom"/>
</dbReference>
<dbReference type="OrthoDB" id="8532199at2"/>
<dbReference type="PROSITE" id="PS50011">
    <property type="entry name" value="PROTEIN_KINASE_DOM"/>
    <property type="match status" value="1"/>
</dbReference>
<dbReference type="Pfam" id="PF07714">
    <property type="entry name" value="PK_Tyr_Ser-Thr"/>
    <property type="match status" value="1"/>
</dbReference>
<dbReference type="GO" id="GO:0005524">
    <property type="term" value="F:ATP binding"/>
    <property type="evidence" value="ECO:0007669"/>
    <property type="project" value="UniProtKB-UniRule"/>
</dbReference>
<feature type="domain" description="Protein kinase" evidence="4">
    <location>
        <begin position="202"/>
        <end position="429"/>
    </location>
</feature>
<dbReference type="InterPro" id="IPR011009">
    <property type="entry name" value="Kinase-like_dom_sf"/>
</dbReference>
<organism evidence="5 6">
    <name type="scientific">Pseudomonas lutea</name>
    <dbReference type="NCBI Taxonomy" id="243924"/>
    <lineage>
        <taxon>Bacteria</taxon>
        <taxon>Pseudomonadati</taxon>
        <taxon>Pseudomonadota</taxon>
        <taxon>Gammaproteobacteria</taxon>
        <taxon>Pseudomonadales</taxon>
        <taxon>Pseudomonadaceae</taxon>
        <taxon>Pseudomonas</taxon>
    </lineage>
</organism>
<dbReference type="SUPFAM" id="SSF56112">
    <property type="entry name" value="Protein kinase-like (PK-like)"/>
    <property type="match status" value="1"/>
</dbReference>
<dbReference type="PANTHER" id="PTHR48051:SF1">
    <property type="entry name" value="RAS SUPPRESSOR PROTEIN 1"/>
    <property type="match status" value="1"/>
</dbReference>
<dbReference type="InterPro" id="IPR050216">
    <property type="entry name" value="LRR_domain-containing"/>
</dbReference>
<accession>A0A9X0EFS5</accession>
<dbReference type="InterPro" id="IPR000719">
    <property type="entry name" value="Prot_kinase_dom"/>
</dbReference>
<dbReference type="PROSITE" id="PS51450">
    <property type="entry name" value="LRR"/>
    <property type="match status" value="1"/>
</dbReference>
<dbReference type="InterPro" id="IPR017441">
    <property type="entry name" value="Protein_kinase_ATP_BS"/>
</dbReference>
<dbReference type="RefSeq" id="WP_037009929.1">
    <property type="nucleotide sequence ID" value="NZ_JRMB01000001.1"/>
</dbReference>
<dbReference type="EMBL" id="JRMB01000001">
    <property type="protein sequence ID" value="KGF65018.1"/>
    <property type="molecule type" value="Genomic_DNA"/>
</dbReference>
<dbReference type="PANTHER" id="PTHR48051">
    <property type="match status" value="1"/>
</dbReference>
<evidence type="ECO:0000313" key="6">
    <source>
        <dbReference type="Proteomes" id="UP000029719"/>
    </source>
</evidence>
<dbReference type="PROSITE" id="PS00107">
    <property type="entry name" value="PROTEIN_KINASE_ATP"/>
    <property type="match status" value="1"/>
</dbReference>
<keyword evidence="2" id="KW-0677">Repeat</keyword>
<feature type="binding site" evidence="3">
    <location>
        <position position="235"/>
    </location>
    <ligand>
        <name>ATP</name>
        <dbReference type="ChEBI" id="CHEBI:30616"/>
    </ligand>
</feature>
<keyword evidence="5" id="KW-0418">Kinase</keyword>
<dbReference type="SMART" id="SM00364">
    <property type="entry name" value="LRR_BAC"/>
    <property type="match status" value="5"/>
</dbReference>
<dbReference type="GO" id="GO:0005737">
    <property type="term" value="C:cytoplasm"/>
    <property type="evidence" value="ECO:0007669"/>
    <property type="project" value="TreeGrafter"/>
</dbReference>
<dbReference type="Gene3D" id="3.30.200.20">
    <property type="entry name" value="Phosphorylase Kinase, domain 1"/>
    <property type="match status" value="1"/>
</dbReference>
<dbReference type="Gene3D" id="3.80.10.10">
    <property type="entry name" value="Ribonuclease Inhibitor"/>
    <property type="match status" value="1"/>
</dbReference>
<reference evidence="5 6" key="1">
    <citation type="submission" date="2014-09" db="EMBL/GenBank/DDBJ databases">
        <title>Genome sequence of Pseudomonas lutea strain DSM 17257T.</title>
        <authorList>
            <person name="Kwak Y."/>
            <person name="Shin J.-H."/>
        </authorList>
    </citation>
    <scope>NUCLEOTIDE SEQUENCE [LARGE SCALE GENOMIC DNA]</scope>
    <source>
        <strain evidence="5 6">DSM 17257</strain>
    </source>
</reference>
<dbReference type="InterPro" id="IPR003591">
    <property type="entry name" value="Leu-rich_rpt_typical-subtyp"/>
</dbReference>
<comment type="caution">
    <text evidence="5">The sequence shown here is derived from an EMBL/GenBank/DDBJ whole genome shotgun (WGS) entry which is preliminary data.</text>
</comment>
<evidence type="ECO:0000259" key="4">
    <source>
        <dbReference type="PROSITE" id="PS50011"/>
    </source>
</evidence>
<proteinExistence type="predicted"/>
<keyword evidence="3" id="KW-0547">Nucleotide-binding</keyword>
<protein>
    <submittedName>
        <fullName evidence="5">Protein kinase</fullName>
    </submittedName>
</protein>
<evidence type="ECO:0000256" key="3">
    <source>
        <dbReference type="PROSITE-ProRule" id="PRU10141"/>
    </source>
</evidence>
<keyword evidence="5" id="KW-0808">Transferase</keyword>
<keyword evidence="1" id="KW-0433">Leucine-rich repeat</keyword>
<dbReference type="Gene3D" id="1.10.510.10">
    <property type="entry name" value="Transferase(Phosphotransferase) domain 1"/>
    <property type="match status" value="1"/>
</dbReference>
<keyword evidence="3" id="KW-0067">ATP-binding</keyword>
<dbReference type="AlphaFoldDB" id="A0A9X0EFS5"/>
<sequence>MHTLADLRSGKLAGVTRLTLKDGLSTFPEEIFSLADSLEVLDLSGNQLTELPADLHRLKHLKVLFCSNNPFTRLPECLGQCEALFFVGFKACQIVEVPASALPPNVRSLVLTDNRIETLPDAIGGCAQLQKLMLAGNRLRQLPESLAGCQRLELLRIAVNQLHELPRWLLEMPALAWLAFAGNPLNDIHTEAPVRQIPWQQLTLQQVLGEGASGVIQQAVWRADDVTPAIDVAVKLYKGDVTSDGSPLNEMQACIAAGRHAHLIPVLGQIEDHPQAVRGLVLELIAPSFMTLARPPTLESCTRDTYGGTQLSLSSVTRMAAGIAAACGHLHARGINHGDLYAHNILWNEHGDTLLGDFGAAAFYPDVETSLRLERIEVRAFGILLRELLDCCEASDPHTARLQQLAQRCVQADAMQRPGFAEIERQLDA</sequence>
<dbReference type="InterPro" id="IPR001611">
    <property type="entry name" value="Leu-rich_rpt"/>
</dbReference>
<evidence type="ECO:0000256" key="1">
    <source>
        <dbReference type="ARBA" id="ARBA00022614"/>
    </source>
</evidence>